<keyword evidence="1" id="KW-1133">Transmembrane helix</keyword>
<name>G0IZB2_CYCMS</name>
<evidence type="ECO:0000313" key="3">
    <source>
        <dbReference type="Proteomes" id="UP000001635"/>
    </source>
</evidence>
<dbReference type="EMBL" id="CP002955">
    <property type="protein sequence ID" value="AEL24385.1"/>
    <property type="molecule type" value="Genomic_DNA"/>
</dbReference>
<dbReference type="AlphaFoldDB" id="G0IZB2"/>
<feature type="transmembrane region" description="Helical" evidence="1">
    <location>
        <begin position="40"/>
        <end position="68"/>
    </location>
</feature>
<reference evidence="3" key="1">
    <citation type="submission" date="2011-07" db="EMBL/GenBank/DDBJ databases">
        <title>The complete genome of Cyclobacterium marinum DSM 745.</title>
        <authorList>
            <person name="Lucas S."/>
            <person name="Han J."/>
            <person name="Lapidus A."/>
            <person name="Bruce D."/>
            <person name="Goodwin L."/>
            <person name="Pitluck S."/>
            <person name="Peters L."/>
            <person name="Kyrpides N."/>
            <person name="Mavromatis K."/>
            <person name="Ivanova N."/>
            <person name="Ovchinnikova G."/>
            <person name="Chertkov O."/>
            <person name="Detter J.C."/>
            <person name="Tapia R."/>
            <person name="Han C."/>
            <person name="Land M."/>
            <person name="Hauser L."/>
            <person name="Markowitz V."/>
            <person name="Cheng J.-F."/>
            <person name="Hugenholtz P."/>
            <person name="Woyke T."/>
            <person name="Wu D."/>
            <person name="Tindall B."/>
            <person name="Schuetze A."/>
            <person name="Brambilla E."/>
            <person name="Klenk H.-P."/>
            <person name="Eisen J.A."/>
        </authorList>
    </citation>
    <scope>NUCLEOTIDE SEQUENCE [LARGE SCALE GENOMIC DNA]</scope>
    <source>
        <strain evidence="3">ATCC 25205 / DSM 745 / LMG 13164 / NCIMB 1802</strain>
    </source>
</reference>
<proteinExistence type="predicted"/>
<dbReference type="KEGG" id="cmr:Cycma_0610"/>
<feature type="transmembrane region" description="Helical" evidence="1">
    <location>
        <begin position="12"/>
        <end position="34"/>
    </location>
</feature>
<organism evidence="2 3">
    <name type="scientific">Cyclobacterium marinum (strain ATCC 25205 / DSM 745 / LMG 13164 / NCIMB 1802)</name>
    <name type="common">Flectobacillus marinus</name>
    <dbReference type="NCBI Taxonomy" id="880070"/>
    <lineage>
        <taxon>Bacteria</taxon>
        <taxon>Pseudomonadati</taxon>
        <taxon>Bacteroidota</taxon>
        <taxon>Cytophagia</taxon>
        <taxon>Cytophagales</taxon>
        <taxon>Cyclobacteriaceae</taxon>
        <taxon>Cyclobacterium</taxon>
    </lineage>
</organism>
<protein>
    <submittedName>
        <fullName evidence="2">Uncharacterized protein</fullName>
    </submittedName>
</protein>
<keyword evidence="3" id="KW-1185">Reference proteome</keyword>
<dbReference type="HOGENOM" id="CLU_1025715_0_0_10"/>
<gene>
    <name evidence="2" type="ordered locus">Cycma_0610</name>
</gene>
<keyword evidence="1" id="KW-0472">Membrane</keyword>
<dbReference type="STRING" id="880070.Cycma_0610"/>
<dbReference type="RefSeq" id="WP_014018683.1">
    <property type="nucleotide sequence ID" value="NC_015914.1"/>
</dbReference>
<sequence>MSSLRNKKAKIRLNVAVYAILFVLATSLFLASWIEGMDSTWIGLLNGLSVELLGAVVLFIIAQYFFIWNEDLEVRNERLDQFLTRNEQDSYSSVFVIDKDSKSNDKFYDYLNDRISRAKYDIYVSGEGFDSVGSEPLAEDYTQATKAALKNKVSIVRLQTSSEISVYWARHLRELLKDECFTLYLTDSSWSRGSLCSIDYVDQINNITEYMLSVSRSSGMNESNIAGLAVFVRNNHDLATDVMQMIKTRCKDENLSKCITLENFDKYLKVK</sequence>
<dbReference type="Proteomes" id="UP000001635">
    <property type="component" value="Chromosome"/>
</dbReference>
<keyword evidence="1" id="KW-0812">Transmembrane</keyword>
<accession>G0IZB2</accession>
<evidence type="ECO:0000313" key="2">
    <source>
        <dbReference type="EMBL" id="AEL24385.1"/>
    </source>
</evidence>
<evidence type="ECO:0000256" key="1">
    <source>
        <dbReference type="SAM" id="Phobius"/>
    </source>
</evidence>